<dbReference type="InterPro" id="IPR043758">
    <property type="entry name" value="DUF5703"/>
</dbReference>
<dbReference type="OrthoDB" id="3481802at2"/>
<accession>A0A1I2F4N7</accession>
<dbReference type="Pfam" id="PF18963">
    <property type="entry name" value="DUF5703"/>
    <property type="match status" value="1"/>
</dbReference>
<evidence type="ECO:0000313" key="2">
    <source>
        <dbReference type="Proteomes" id="UP000198520"/>
    </source>
</evidence>
<dbReference type="EMBL" id="FONZ01000002">
    <property type="protein sequence ID" value="SFE99511.1"/>
    <property type="molecule type" value="Genomic_DNA"/>
</dbReference>
<name>A0A1I2F4N7_9MICO</name>
<dbReference type="STRING" id="285351.SAMN04488035_1088"/>
<dbReference type="Proteomes" id="UP000198520">
    <property type="component" value="Unassembled WGS sequence"/>
</dbReference>
<keyword evidence="2" id="KW-1185">Reference proteome</keyword>
<dbReference type="AlphaFoldDB" id="A0A1I2F4N7"/>
<gene>
    <name evidence="1" type="ORF">SAMN04488035_1088</name>
</gene>
<dbReference type="RefSeq" id="WP_093375950.1">
    <property type="nucleotide sequence ID" value="NZ_BNAN01000002.1"/>
</dbReference>
<sequence>MTQRPQAPRYGEYEFRVVSIPPATSRSDARRMLTDEAEYGRWELARSLLYQGGARKVWLRRRIIRARSTL</sequence>
<organism evidence="1 2">
    <name type="scientific">Flavimobilis marinus</name>
    <dbReference type="NCBI Taxonomy" id="285351"/>
    <lineage>
        <taxon>Bacteria</taxon>
        <taxon>Bacillati</taxon>
        <taxon>Actinomycetota</taxon>
        <taxon>Actinomycetes</taxon>
        <taxon>Micrococcales</taxon>
        <taxon>Jonesiaceae</taxon>
        <taxon>Flavimobilis</taxon>
    </lineage>
</organism>
<protein>
    <submittedName>
        <fullName evidence="1">Uncharacterized protein</fullName>
    </submittedName>
</protein>
<proteinExistence type="predicted"/>
<evidence type="ECO:0000313" key="1">
    <source>
        <dbReference type="EMBL" id="SFE99511.1"/>
    </source>
</evidence>
<reference evidence="2" key="1">
    <citation type="submission" date="2016-10" db="EMBL/GenBank/DDBJ databases">
        <authorList>
            <person name="Varghese N."/>
            <person name="Submissions S."/>
        </authorList>
    </citation>
    <scope>NUCLEOTIDE SEQUENCE [LARGE SCALE GENOMIC DNA]</scope>
    <source>
        <strain evidence="2">DSM 19083</strain>
    </source>
</reference>